<keyword evidence="3" id="KW-0804">Transcription</keyword>
<dbReference type="EMBL" id="QSLN01000007">
    <property type="protein sequence ID" value="RDV83041.1"/>
    <property type="molecule type" value="Genomic_DNA"/>
</dbReference>
<dbReference type="InterPro" id="IPR000595">
    <property type="entry name" value="cNMP-bd_dom"/>
</dbReference>
<gene>
    <name evidence="6" type="ORF">DXX99_06490</name>
</gene>
<accession>A0A3D8P5D9</accession>
<dbReference type="Pfam" id="PF00027">
    <property type="entry name" value="cNMP_binding"/>
    <property type="match status" value="1"/>
</dbReference>
<evidence type="ECO:0000256" key="2">
    <source>
        <dbReference type="ARBA" id="ARBA00023125"/>
    </source>
</evidence>
<dbReference type="InterPro" id="IPR050397">
    <property type="entry name" value="Env_Response_Regulators"/>
</dbReference>
<dbReference type="OrthoDB" id="9798104at2"/>
<evidence type="ECO:0000256" key="3">
    <source>
        <dbReference type="ARBA" id="ARBA00023163"/>
    </source>
</evidence>
<dbReference type="Proteomes" id="UP000256329">
    <property type="component" value="Unassembled WGS sequence"/>
</dbReference>
<dbReference type="SUPFAM" id="SSF46785">
    <property type="entry name" value="Winged helix' DNA-binding domain"/>
    <property type="match status" value="1"/>
</dbReference>
<keyword evidence="7" id="KW-1185">Reference proteome</keyword>
<protein>
    <submittedName>
        <fullName evidence="6">Crp/Fnr family transcriptional regulator</fullName>
    </submittedName>
</protein>
<dbReference type="SMART" id="SM00419">
    <property type="entry name" value="HTH_CRP"/>
    <property type="match status" value="1"/>
</dbReference>
<dbReference type="SUPFAM" id="SSF51206">
    <property type="entry name" value="cAMP-binding domain-like"/>
    <property type="match status" value="1"/>
</dbReference>
<dbReference type="InterPro" id="IPR012318">
    <property type="entry name" value="HTH_CRP"/>
</dbReference>
<dbReference type="GO" id="GO:0003677">
    <property type="term" value="F:DNA binding"/>
    <property type="evidence" value="ECO:0007669"/>
    <property type="project" value="UniProtKB-KW"/>
</dbReference>
<dbReference type="PANTHER" id="PTHR24567">
    <property type="entry name" value="CRP FAMILY TRANSCRIPTIONAL REGULATORY PROTEIN"/>
    <property type="match status" value="1"/>
</dbReference>
<dbReference type="Gene3D" id="2.60.120.10">
    <property type="entry name" value="Jelly Rolls"/>
    <property type="match status" value="1"/>
</dbReference>
<dbReference type="InterPro" id="IPR018490">
    <property type="entry name" value="cNMP-bd_dom_sf"/>
</dbReference>
<name>A0A3D8P5D9_9THEO</name>
<dbReference type="SMART" id="SM00100">
    <property type="entry name" value="cNMP"/>
    <property type="match status" value="1"/>
</dbReference>
<sequence length="215" mass="24249">MIRCHECAVRPVTVVKYLPPPHLEEFAAHLVVRSYAPGEEIFSPERKSRRVGIVRQGWVKIFSLGESGREQILELVGPGGFLGEEAVWPRVSGPPNFASALTPVEICEMSAELFRHLLSSFPLLAQAFEECLIKRLHWARELAALLALEPACRRLKKLLFYLLAERDFPLSPSVSLLASLAGLTPETVSRCLSRWRREGVIERRGRRIILCQAKI</sequence>
<evidence type="ECO:0000259" key="4">
    <source>
        <dbReference type="PROSITE" id="PS50042"/>
    </source>
</evidence>
<feature type="domain" description="HTH crp-type" evidence="5">
    <location>
        <begin position="149"/>
        <end position="214"/>
    </location>
</feature>
<reference evidence="6 7" key="1">
    <citation type="submission" date="2018-08" db="EMBL/GenBank/DDBJ databases">
        <title>Form III RuBisCO-mediated autotrophy in Thermodesulfobium bacteria.</title>
        <authorList>
            <person name="Toshchakov S.V."/>
            <person name="Kublanov I.V."/>
            <person name="Frolov E."/>
            <person name="Bonch-Osmolovskaya E.A."/>
            <person name="Tourova T.P."/>
            <person name="Chernych N.A."/>
            <person name="Lebedinsky A.V."/>
        </authorList>
    </citation>
    <scope>NUCLEOTIDE SEQUENCE [LARGE SCALE GENOMIC DNA]</scope>
    <source>
        <strain evidence="6 7">SR</strain>
    </source>
</reference>
<dbReference type="AlphaFoldDB" id="A0A3D8P5D9"/>
<dbReference type="PANTHER" id="PTHR24567:SF74">
    <property type="entry name" value="HTH-TYPE TRANSCRIPTIONAL REGULATOR ARCR"/>
    <property type="match status" value="1"/>
</dbReference>
<dbReference type="PROSITE" id="PS51063">
    <property type="entry name" value="HTH_CRP_2"/>
    <property type="match status" value="1"/>
</dbReference>
<keyword evidence="1" id="KW-0805">Transcription regulation</keyword>
<dbReference type="RefSeq" id="WP_115792685.1">
    <property type="nucleotide sequence ID" value="NZ_QSLN01000007.1"/>
</dbReference>
<evidence type="ECO:0000313" key="6">
    <source>
        <dbReference type="EMBL" id="RDV83041.1"/>
    </source>
</evidence>
<dbReference type="InterPro" id="IPR014710">
    <property type="entry name" value="RmlC-like_jellyroll"/>
</dbReference>
<proteinExistence type="predicted"/>
<dbReference type="GO" id="GO:0005829">
    <property type="term" value="C:cytosol"/>
    <property type="evidence" value="ECO:0007669"/>
    <property type="project" value="TreeGrafter"/>
</dbReference>
<keyword evidence="2" id="KW-0238">DNA-binding</keyword>
<dbReference type="CDD" id="cd00038">
    <property type="entry name" value="CAP_ED"/>
    <property type="match status" value="1"/>
</dbReference>
<dbReference type="InterPro" id="IPR036390">
    <property type="entry name" value="WH_DNA-bd_sf"/>
</dbReference>
<dbReference type="PROSITE" id="PS50042">
    <property type="entry name" value="CNMP_BINDING_3"/>
    <property type="match status" value="1"/>
</dbReference>
<evidence type="ECO:0000259" key="5">
    <source>
        <dbReference type="PROSITE" id="PS51063"/>
    </source>
</evidence>
<feature type="domain" description="Cyclic nucleotide-binding" evidence="4">
    <location>
        <begin position="14"/>
        <end position="135"/>
    </location>
</feature>
<comment type="caution">
    <text evidence="6">The sequence shown here is derived from an EMBL/GenBank/DDBJ whole genome shotgun (WGS) entry which is preliminary data.</text>
</comment>
<evidence type="ECO:0000256" key="1">
    <source>
        <dbReference type="ARBA" id="ARBA00023015"/>
    </source>
</evidence>
<dbReference type="GO" id="GO:0003700">
    <property type="term" value="F:DNA-binding transcription factor activity"/>
    <property type="evidence" value="ECO:0007669"/>
    <property type="project" value="TreeGrafter"/>
</dbReference>
<dbReference type="Pfam" id="PF13545">
    <property type="entry name" value="HTH_Crp_2"/>
    <property type="match status" value="1"/>
</dbReference>
<organism evidence="6 7">
    <name type="scientific">Ammonifex thiophilus</name>
    <dbReference type="NCBI Taxonomy" id="444093"/>
    <lineage>
        <taxon>Bacteria</taxon>
        <taxon>Bacillati</taxon>
        <taxon>Bacillota</taxon>
        <taxon>Clostridia</taxon>
        <taxon>Thermoanaerobacterales</taxon>
        <taxon>Thermoanaerobacteraceae</taxon>
        <taxon>Ammonifex</taxon>
    </lineage>
</organism>
<evidence type="ECO:0000313" key="7">
    <source>
        <dbReference type="Proteomes" id="UP000256329"/>
    </source>
</evidence>